<dbReference type="NCBIfam" id="NF006395">
    <property type="entry name" value="PRK08644.1"/>
    <property type="match status" value="1"/>
</dbReference>
<feature type="domain" description="THIF-type NAD/FAD binding fold" evidence="2">
    <location>
        <begin position="58"/>
        <end position="255"/>
    </location>
</feature>
<dbReference type="OrthoDB" id="9204719at2"/>
<dbReference type="InterPro" id="IPR045886">
    <property type="entry name" value="ThiF/MoeB/HesA"/>
</dbReference>
<dbReference type="PANTHER" id="PTHR43267:SF3">
    <property type="entry name" value="THIF PROTEIN"/>
    <property type="match status" value="1"/>
</dbReference>
<evidence type="ECO:0000259" key="2">
    <source>
        <dbReference type="Pfam" id="PF00899"/>
    </source>
</evidence>
<protein>
    <submittedName>
        <fullName evidence="3">Thiamine biosynthesis protein ThiF</fullName>
    </submittedName>
</protein>
<proteinExistence type="predicted"/>
<comment type="caution">
    <text evidence="3">The sequence shown here is derived from an EMBL/GenBank/DDBJ whole genome shotgun (WGS) entry which is preliminary data.</text>
</comment>
<dbReference type="GO" id="GO:0061503">
    <property type="term" value="F:tRNA threonylcarbamoyladenosine dehydratase"/>
    <property type="evidence" value="ECO:0007669"/>
    <property type="project" value="TreeGrafter"/>
</dbReference>
<dbReference type="Pfam" id="PF00899">
    <property type="entry name" value="ThiF"/>
    <property type="match status" value="1"/>
</dbReference>
<dbReference type="Gene3D" id="3.40.50.720">
    <property type="entry name" value="NAD(P)-binding Rossmann-like Domain"/>
    <property type="match status" value="1"/>
</dbReference>
<dbReference type="GO" id="GO:0061504">
    <property type="term" value="P:cyclic threonylcarbamoyladenosine biosynthetic process"/>
    <property type="evidence" value="ECO:0007669"/>
    <property type="project" value="TreeGrafter"/>
</dbReference>
<evidence type="ECO:0000313" key="4">
    <source>
        <dbReference type="Proteomes" id="UP000216725"/>
    </source>
</evidence>
<feature type="compositionally biased region" description="Polar residues" evidence="1">
    <location>
        <begin position="1"/>
        <end position="11"/>
    </location>
</feature>
<dbReference type="PANTHER" id="PTHR43267">
    <property type="entry name" value="TRNA THREONYLCARBAMOYLADENOSINE DEHYDRATASE"/>
    <property type="match status" value="1"/>
</dbReference>
<dbReference type="SUPFAM" id="SSF69572">
    <property type="entry name" value="Activating enzymes of the ubiquitin-like proteins"/>
    <property type="match status" value="1"/>
</dbReference>
<name>A0A261F2V6_9BIFI</name>
<feature type="region of interest" description="Disordered" evidence="1">
    <location>
        <begin position="1"/>
        <end position="27"/>
    </location>
</feature>
<keyword evidence="4" id="KW-1185">Reference proteome</keyword>
<dbReference type="InterPro" id="IPR000594">
    <property type="entry name" value="ThiF_NAD_FAD-bd"/>
</dbReference>
<dbReference type="NCBIfam" id="TIGR02354">
    <property type="entry name" value="thiF_fam2"/>
    <property type="match status" value="1"/>
</dbReference>
<dbReference type="GO" id="GO:0008641">
    <property type="term" value="F:ubiquitin-like modifier activating enzyme activity"/>
    <property type="evidence" value="ECO:0007669"/>
    <property type="project" value="InterPro"/>
</dbReference>
<gene>
    <name evidence="3" type="ORF">PSRA_0210</name>
</gene>
<organism evidence="3 4">
    <name type="scientific">Pseudoscardovia radai</name>
    <dbReference type="NCBI Taxonomy" id="987066"/>
    <lineage>
        <taxon>Bacteria</taxon>
        <taxon>Bacillati</taxon>
        <taxon>Actinomycetota</taxon>
        <taxon>Actinomycetes</taxon>
        <taxon>Bifidobacteriales</taxon>
        <taxon>Bifidobacteriaceae</taxon>
        <taxon>Pseudoscardovia</taxon>
    </lineage>
</organism>
<evidence type="ECO:0000313" key="3">
    <source>
        <dbReference type="EMBL" id="OZG53403.1"/>
    </source>
</evidence>
<dbReference type="EMBL" id="MWWR01000002">
    <property type="protein sequence ID" value="OZG53403.1"/>
    <property type="molecule type" value="Genomic_DNA"/>
</dbReference>
<dbReference type="RefSeq" id="WP_094660003.1">
    <property type="nucleotide sequence ID" value="NZ_JBKZBO010000027.1"/>
</dbReference>
<evidence type="ECO:0000256" key="1">
    <source>
        <dbReference type="SAM" id="MobiDB-lite"/>
    </source>
</evidence>
<sequence>MVSSTTPSNASAPGAPEPNPPFVPSATQEQIDERRRVFDALRALDPASLVSRQEIRDALLERHGAATQAKLDAASVAICGCGGLGSTVAVALTRIGVGHLHLIDFDVVDMTNLNRQQYSLWHVGLPKTEALRQVLASINPYLDVTCDQVKVDDGNVRELLENDGIVAECFDVPENKTFLVNAVLETFPDKPLVSASGMAGYRSSNLVTTRRVARNFYFCGDGETAPKPGAGLMAPRVGVVASHEANMVTRIILGELDA</sequence>
<accession>A0A261F2V6</accession>
<dbReference type="InterPro" id="IPR012729">
    <property type="entry name" value="ThiF_fam2"/>
</dbReference>
<dbReference type="Proteomes" id="UP000216725">
    <property type="component" value="Unassembled WGS sequence"/>
</dbReference>
<reference evidence="3 4" key="1">
    <citation type="journal article" date="2017" name="BMC Genomics">
        <title>Comparative genomic and phylogenomic analyses of the Bifidobacteriaceae family.</title>
        <authorList>
            <person name="Lugli G.A."/>
            <person name="Milani C."/>
            <person name="Turroni F."/>
            <person name="Duranti S."/>
            <person name="Mancabelli L."/>
            <person name="Mangifesta M."/>
            <person name="Ferrario C."/>
            <person name="Modesto M."/>
            <person name="Mattarelli P."/>
            <person name="Jiri K."/>
            <person name="van Sinderen D."/>
            <person name="Ventura M."/>
        </authorList>
    </citation>
    <scope>NUCLEOTIDE SEQUENCE [LARGE SCALE GENOMIC DNA]</scope>
    <source>
        <strain evidence="3 4">DSM 24742</strain>
    </source>
</reference>
<dbReference type="AlphaFoldDB" id="A0A261F2V6"/>
<dbReference type="InterPro" id="IPR035985">
    <property type="entry name" value="Ubiquitin-activating_enz"/>
</dbReference>